<gene>
    <name evidence="7" type="ordered locus">STAUR_4972</name>
    <name evidence="8" type="ORF">STIAU_1132</name>
</gene>
<comment type="cofactor">
    <cofactor evidence="1">
        <name>[4Fe-4S] cluster</name>
        <dbReference type="ChEBI" id="CHEBI:49883"/>
    </cofactor>
</comment>
<evidence type="ECO:0000256" key="2">
    <source>
        <dbReference type="ARBA" id="ARBA00022485"/>
    </source>
</evidence>
<evidence type="ECO:0000256" key="3">
    <source>
        <dbReference type="ARBA" id="ARBA00022691"/>
    </source>
</evidence>
<dbReference type="STRING" id="378806.STAUR_4972"/>
<dbReference type="OrthoDB" id="9782387at2"/>
<evidence type="ECO:0000313" key="8">
    <source>
        <dbReference type="EMBL" id="EAU63176.1"/>
    </source>
</evidence>
<keyword evidence="2" id="KW-0004">4Fe-4S</keyword>
<keyword evidence="5" id="KW-0408">Iron</keyword>
<organism evidence="8 10">
    <name type="scientific">Stigmatella aurantiaca (strain DW4/3-1)</name>
    <dbReference type="NCBI Taxonomy" id="378806"/>
    <lineage>
        <taxon>Bacteria</taxon>
        <taxon>Pseudomonadati</taxon>
        <taxon>Myxococcota</taxon>
        <taxon>Myxococcia</taxon>
        <taxon>Myxococcales</taxon>
        <taxon>Cystobacterineae</taxon>
        <taxon>Archangiaceae</taxon>
        <taxon>Stigmatella</taxon>
    </lineage>
</organism>
<keyword evidence="6" id="KW-0411">Iron-sulfur</keyword>
<evidence type="ECO:0000313" key="7">
    <source>
        <dbReference type="EMBL" id="ADO72750.1"/>
    </source>
</evidence>
<dbReference type="Pfam" id="PF13353">
    <property type="entry name" value="Fer4_12"/>
    <property type="match status" value="1"/>
</dbReference>
<dbReference type="KEGG" id="sur:STAUR_4972"/>
<evidence type="ECO:0000313" key="10">
    <source>
        <dbReference type="Proteomes" id="UP000032702"/>
    </source>
</evidence>
<keyword evidence="3" id="KW-0949">S-adenosyl-L-methionine</keyword>
<evidence type="ECO:0000256" key="4">
    <source>
        <dbReference type="ARBA" id="ARBA00022723"/>
    </source>
</evidence>
<dbReference type="GO" id="GO:0004748">
    <property type="term" value="F:ribonucleoside-diphosphate reductase activity, thioredoxin disulfide as acceptor"/>
    <property type="evidence" value="ECO:0007669"/>
    <property type="project" value="TreeGrafter"/>
</dbReference>
<dbReference type="Proteomes" id="UP000032702">
    <property type="component" value="Unassembled WGS sequence"/>
</dbReference>
<dbReference type="PANTHER" id="PTHR30352">
    <property type="entry name" value="PYRUVATE FORMATE-LYASE-ACTIVATING ENZYME"/>
    <property type="match status" value="1"/>
</dbReference>
<dbReference type="InterPro" id="IPR013785">
    <property type="entry name" value="Aldolase_TIM"/>
</dbReference>
<evidence type="ECO:0000256" key="6">
    <source>
        <dbReference type="ARBA" id="ARBA00023014"/>
    </source>
</evidence>
<dbReference type="InterPro" id="IPR034457">
    <property type="entry name" value="Organic_radical-activating"/>
</dbReference>
<dbReference type="EMBL" id="AAMD01000179">
    <property type="protein sequence ID" value="EAU63176.1"/>
    <property type="molecule type" value="Genomic_DNA"/>
</dbReference>
<protein>
    <submittedName>
        <fullName evidence="8">Organic radical activating enzyme family protein</fullName>
    </submittedName>
</protein>
<dbReference type="GO" id="GO:0051539">
    <property type="term" value="F:4 iron, 4 sulfur cluster binding"/>
    <property type="evidence" value="ECO:0007669"/>
    <property type="project" value="UniProtKB-KW"/>
</dbReference>
<dbReference type="AlphaFoldDB" id="Q08RR1"/>
<dbReference type="HOGENOM" id="CLU_089926_1_1_7"/>
<evidence type="ECO:0000256" key="5">
    <source>
        <dbReference type="ARBA" id="ARBA00023004"/>
    </source>
</evidence>
<dbReference type="PANTHER" id="PTHR30352:SF2">
    <property type="entry name" value="ANAEROBIC RIBONUCLEOSIDE-TRIPHOSPHATE REDUCTASE-ACTIVATING PROTEIN"/>
    <property type="match status" value="1"/>
</dbReference>
<proteinExistence type="predicted"/>
<dbReference type="CDD" id="cd01335">
    <property type="entry name" value="Radical_SAM"/>
    <property type="match status" value="1"/>
</dbReference>
<accession>Q08RR1</accession>
<dbReference type="EMBL" id="CP002271">
    <property type="protein sequence ID" value="ADO72750.1"/>
    <property type="molecule type" value="Genomic_DNA"/>
</dbReference>
<dbReference type="Proteomes" id="UP000001351">
    <property type="component" value="Chromosome"/>
</dbReference>
<dbReference type="PATRIC" id="fig|378806.16.peg.2042"/>
<keyword evidence="9" id="KW-1185">Reference proteome</keyword>
<evidence type="ECO:0000313" key="9">
    <source>
        <dbReference type="Proteomes" id="UP000001351"/>
    </source>
</evidence>
<keyword evidence="4" id="KW-0479">Metal-binding</keyword>
<dbReference type="RefSeq" id="WP_002618083.1">
    <property type="nucleotide sequence ID" value="NC_014623.1"/>
</dbReference>
<dbReference type="GO" id="GO:0046872">
    <property type="term" value="F:metal ion binding"/>
    <property type="evidence" value="ECO:0007669"/>
    <property type="project" value="UniProtKB-KW"/>
</dbReference>
<name>Q08RR1_STIAD</name>
<dbReference type="SUPFAM" id="SSF102114">
    <property type="entry name" value="Radical SAM enzymes"/>
    <property type="match status" value="1"/>
</dbReference>
<dbReference type="eggNOG" id="COG0602">
    <property type="taxonomic scope" value="Bacteria"/>
</dbReference>
<sequence length="218" mass="23912">MKLSLSRLHYPVHTLGPGARIGIWLQGCSIRCPGCISADTWTTERGWTTVHAVMEAITPWLAQADGVTISGGEPFDQPEALRALLMSLRASTHGDILVYSGHSWEALAPHLSACAGLIDALISDPFEVNTPQTLALRGSDNQRLHCLTPLGEERFRACERPLGEGDRRLDVLFDEDGTVWMAGIPHRGDLRRLSMLLTQDGHTASTTEARLLDERTHS</sequence>
<reference evidence="7 9" key="2">
    <citation type="journal article" date="2011" name="Mol. Biol. Evol.">
        <title>Comparative genomic analysis of fruiting body formation in Myxococcales.</title>
        <authorList>
            <person name="Huntley S."/>
            <person name="Hamann N."/>
            <person name="Wegener-Feldbrugge S."/>
            <person name="Treuner-Lange A."/>
            <person name="Kube M."/>
            <person name="Reinhardt R."/>
            <person name="Klages S."/>
            <person name="Muller R."/>
            <person name="Ronning C.M."/>
            <person name="Nierman W.C."/>
            <person name="Sogaard-Andersen L."/>
        </authorList>
    </citation>
    <scope>NUCLEOTIDE SEQUENCE [LARGE SCALE GENOMIC DNA]</scope>
    <source>
        <strain evidence="7 9">DW4/3-1</strain>
    </source>
</reference>
<reference evidence="8 10" key="1">
    <citation type="submission" date="2006-04" db="EMBL/GenBank/DDBJ databases">
        <authorList>
            <person name="Nierman W.C."/>
        </authorList>
    </citation>
    <scope>NUCLEOTIDE SEQUENCE [LARGE SCALE GENOMIC DNA]</scope>
    <source>
        <strain evidence="8 10">DW4/3-1</strain>
    </source>
</reference>
<dbReference type="InterPro" id="IPR058240">
    <property type="entry name" value="rSAM_sf"/>
</dbReference>
<dbReference type="InterPro" id="IPR007197">
    <property type="entry name" value="rSAM"/>
</dbReference>
<dbReference type="SFLD" id="SFLDS00029">
    <property type="entry name" value="Radical_SAM"/>
    <property type="match status" value="1"/>
</dbReference>
<evidence type="ECO:0000256" key="1">
    <source>
        <dbReference type="ARBA" id="ARBA00001966"/>
    </source>
</evidence>
<dbReference type="Gene3D" id="3.20.20.70">
    <property type="entry name" value="Aldolase class I"/>
    <property type="match status" value="1"/>
</dbReference>